<name>A0A2A3U109_LEVBR</name>
<evidence type="ECO:0000256" key="6">
    <source>
        <dbReference type="ARBA" id="ARBA00022989"/>
    </source>
</evidence>
<keyword evidence="3" id="KW-0813">Transport</keyword>
<dbReference type="GeneID" id="56994018"/>
<dbReference type="Gene3D" id="1.20.1720.10">
    <property type="entry name" value="Multidrug resistance protein D"/>
    <property type="match status" value="1"/>
</dbReference>
<dbReference type="PROSITE" id="PS50850">
    <property type="entry name" value="MFS"/>
    <property type="match status" value="1"/>
</dbReference>
<dbReference type="InterPro" id="IPR020846">
    <property type="entry name" value="MFS_dom"/>
</dbReference>
<protein>
    <submittedName>
        <fullName evidence="10">MFS transporter</fullName>
    </submittedName>
</protein>
<reference evidence="10 11" key="1">
    <citation type="submission" date="2017-09" db="EMBL/GenBank/DDBJ databases">
        <title>Genome sequence of Lactobacillus brevis D7.</title>
        <authorList>
            <person name="Kwon M.-S."/>
            <person name="Lim S.K."/>
            <person name="Choi H.-J."/>
        </authorList>
    </citation>
    <scope>NUCLEOTIDE SEQUENCE [LARGE SCALE GENOMIC DNA]</scope>
    <source>
        <strain evidence="10 11">D7</strain>
    </source>
</reference>
<dbReference type="NCBIfam" id="TIGR00711">
    <property type="entry name" value="efflux_EmrB"/>
    <property type="match status" value="1"/>
</dbReference>
<comment type="caution">
    <text evidence="10">The sequence shown here is derived from an EMBL/GenBank/DDBJ whole genome shotgun (WGS) entry which is preliminary data.</text>
</comment>
<feature type="domain" description="Major facilitator superfamily (MFS) profile" evidence="9">
    <location>
        <begin position="11"/>
        <end position="515"/>
    </location>
</feature>
<dbReference type="PANTHER" id="PTHR42718:SF9">
    <property type="entry name" value="MAJOR FACILITATOR SUPERFAMILY MULTIDRUG TRANSPORTER MFSC"/>
    <property type="match status" value="1"/>
</dbReference>
<accession>A0A2A3U109</accession>
<proteinExistence type="inferred from homology"/>
<comment type="subcellular location">
    <subcellularLocation>
        <location evidence="1">Cell membrane</location>
        <topology evidence="1">Multi-pass membrane protein</topology>
    </subcellularLocation>
</comment>
<feature type="transmembrane region" description="Helical" evidence="8">
    <location>
        <begin position="397"/>
        <end position="418"/>
    </location>
</feature>
<dbReference type="InterPro" id="IPR004638">
    <property type="entry name" value="EmrB-like"/>
</dbReference>
<dbReference type="CDD" id="cd17321">
    <property type="entry name" value="MFS_MMR_MDR_like"/>
    <property type="match status" value="1"/>
</dbReference>
<evidence type="ECO:0000313" key="11">
    <source>
        <dbReference type="Proteomes" id="UP000217918"/>
    </source>
</evidence>
<dbReference type="GO" id="GO:0022857">
    <property type="term" value="F:transmembrane transporter activity"/>
    <property type="evidence" value="ECO:0007669"/>
    <property type="project" value="InterPro"/>
</dbReference>
<evidence type="ECO:0000256" key="2">
    <source>
        <dbReference type="ARBA" id="ARBA00008537"/>
    </source>
</evidence>
<dbReference type="InterPro" id="IPR036259">
    <property type="entry name" value="MFS_trans_sf"/>
</dbReference>
<gene>
    <name evidence="10" type="ORF">CNR29_12260</name>
</gene>
<evidence type="ECO:0000313" key="10">
    <source>
        <dbReference type="EMBL" id="PBQ24751.1"/>
    </source>
</evidence>
<dbReference type="PANTHER" id="PTHR42718">
    <property type="entry name" value="MAJOR FACILITATOR SUPERFAMILY MULTIDRUG TRANSPORTER MFSC"/>
    <property type="match status" value="1"/>
</dbReference>
<keyword evidence="4" id="KW-1003">Cell membrane</keyword>
<dbReference type="PRINTS" id="PR01036">
    <property type="entry name" value="TCRTETB"/>
</dbReference>
<keyword evidence="6 8" id="KW-1133">Transmembrane helix</keyword>
<dbReference type="RefSeq" id="WP_021740964.1">
    <property type="nucleotide sequence ID" value="NZ_CBCRTO010000001.1"/>
</dbReference>
<evidence type="ECO:0000256" key="8">
    <source>
        <dbReference type="SAM" id="Phobius"/>
    </source>
</evidence>
<dbReference type="Pfam" id="PF07690">
    <property type="entry name" value="MFS_1"/>
    <property type="match status" value="1"/>
</dbReference>
<feature type="transmembrane region" description="Helical" evidence="8">
    <location>
        <begin position="332"/>
        <end position="352"/>
    </location>
</feature>
<feature type="transmembrane region" description="Helical" evidence="8">
    <location>
        <begin position="494"/>
        <end position="511"/>
    </location>
</feature>
<evidence type="ECO:0000259" key="9">
    <source>
        <dbReference type="PROSITE" id="PS50850"/>
    </source>
</evidence>
<feature type="transmembrane region" description="Helical" evidence="8">
    <location>
        <begin position="358"/>
        <end position="376"/>
    </location>
</feature>
<dbReference type="AlphaFoldDB" id="A0A2A3U109"/>
<feature type="transmembrane region" description="Helical" evidence="8">
    <location>
        <begin position="198"/>
        <end position="216"/>
    </location>
</feature>
<evidence type="ECO:0000256" key="1">
    <source>
        <dbReference type="ARBA" id="ARBA00004651"/>
    </source>
</evidence>
<evidence type="ECO:0000256" key="4">
    <source>
        <dbReference type="ARBA" id="ARBA00022475"/>
    </source>
</evidence>
<feature type="transmembrane region" description="Helical" evidence="8">
    <location>
        <begin position="166"/>
        <end position="186"/>
    </location>
</feature>
<evidence type="ECO:0000256" key="5">
    <source>
        <dbReference type="ARBA" id="ARBA00022692"/>
    </source>
</evidence>
<feature type="transmembrane region" description="Helical" evidence="8">
    <location>
        <begin position="9"/>
        <end position="33"/>
    </location>
</feature>
<evidence type="ECO:0000256" key="7">
    <source>
        <dbReference type="ARBA" id="ARBA00023136"/>
    </source>
</evidence>
<comment type="similarity">
    <text evidence="2">Belongs to the major facilitator superfamily. EmrB family.</text>
</comment>
<dbReference type="SUPFAM" id="SSF103473">
    <property type="entry name" value="MFS general substrate transporter"/>
    <property type="match status" value="1"/>
</dbReference>
<dbReference type="InterPro" id="IPR011701">
    <property type="entry name" value="MFS"/>
</dbReference>
<feature type="transmembrane region" description="Helical" evidence="8">
    <location>
        <begin position="304"/>
        <end position="325"/>
    </location>
</feature>
<feature type="transmembrane region" description="Helical" evidence="8">
    <location>
        <begin position="76"/>
        <end position="95"/>
    </location>
</feature>
<feature type="transmembrane region" description="Helical" evidence="8">
    <location>
        <begin position="107"/>
        <end position="127"/>
    </location>
</feature>
<keyword evidence="7 8" id="KW-0472">Membrane</keyword>
<keyword evidence="5 8" id="KW-0812">Transmembrane</keyword>
<feature type="transmembrane region" description="Helical" evidence="8">
    <location>
        <begin position="231"/>
        <end position="248"/>
    </location>
</feature>
<evidence type="ECO:0000256" key="3">
    <source>
        <dbReference type="ARBA" id="ARBA00022448"/>
    </source>
</evidence>
<dbReference type="GO" id="GO:0005886">
    <property type="term" value="C:plasma membrane"/>
    <property type="evidence" value="ECO:0007669"/>
    <property type="project" value="UniProtKB-SubCell"/>
</dbReference>
<dbReference type="EMBL" id="NVYO01000001">
    <property type="protein sequence ID" value="PBQ24751.1"/>
    <property type="molecule type" value="Genomic_DNA"/>
</dbReference>
<feature type="transmembrane region" description="Helical" evidence="8">
    <location>
        <begin position="45"/>
        <end position="64"/>
    </location>
</feature>
<dbReference type="Proteomes" id="UP000217918">
    <property type="component" value="Unassembled WGS sequence"/>
</dbReference>
<feature type="transmembrane region" description="Helical" evidence="8">
    <location>
        <begin position="134"/>
        <end position="154"/>
    </location>
</feature>
<organism evidence="10 11">
    <name type="scientific">Levilactobacillus brevis</name>
    <name type="common">Lactobacillus brevis</name>
    <dbReference type="NCBI Taxonomy" id="1580"/>
    <lineage>
        <taxon>Bacteria</taxon>
        <taxon>Bacillati</taxon>
        <taxon>Bacillota</taxon>
        <taxon>Bacilli</taxon>
        <taxon>Lactobacillales</taxon>
        <taxon>Lactobacillaceae</taxon>
        <taxon>Levilactobacillus</taxon>
    </lineage>
</organism>
<dbReference type="Gene3D" id="1.20.1250.20">
    <property type="entry name" value="MFS general substrate transporter like domains"/>
    <property type="match status" value="1"/>
</dbReference>
<sequence length="519" mass="55995">MNSSKQSKWYVLGTVSLAVFMAMLDITIVNVALPDIQKSFTVSFTSLQWVLNAYTLVYAVMLLPVSKLGDRLGRKWVFLGGLALFIIGSLADGLATSDTWLNLARGFQGIGGAAMMSLSLSIVTASFPAKQRGLALGIWSSAVGLAVSGGPLIGGILVDTWGWRSIFWINVPIGLFAIIMGLIFITDRARQETAALDWLGLLLSALMIFGTVLGLIQKEMHPSYAWTNSHLIIWFIIALISLGGFILVERHVKTPLVDLTIFKSRTFIGANIAAFTLGAGLYGGFTYLSILMQNYMGYSAFETGLKLLLISVFTLVLGPITGLLSDRIGNRWLISLALFIGMAGILVINALLKTPFKWAYLYPGFILLGISNALVNPPISSAAMGAVDDRHIGMASGIINVFRQVGISFGVVILGISVTNGYNDKLAHGLSQLTTLPALIKAPLTTMLHKAGPFAGQQIFTDHRVAAYRELPVFNEIKHLVYQAFNAGMHQGDLMIAIFLGIGGVVALLLIKDPRSAQK</sequence>
<feature type="transmembrane region" description="Helical" evidence="8">
    <location>
        <begin position="268"/>
        <end position="292"/>
    </location>
</feature>